<feature type="compositionally biased region" description="Basic and acidic residues" evidence="1">
    <location>
        <begin position="77"/>
        <end position="87"/>
    </location>
</feature>
<name>B3RTY4_TRIAD</name>
<keyword evidence="3" id="KW-1185">Reference proteome</keyword>
<dbReference type="HOGENOM" id="CLU_1162458_0_0_1"/>
<dbReference type="RefSeq" id="XP_002112249.1">
    <property type="nucleotide sequence ID" value="XM_002112213.1"/>
</dbReference>
<feature type="compositionally biased region" description="Low complexity" evidence="1">
    <location>
        <begin position="89"/>
        <end position="98"/>
    </location>
</feature>
<feature type="region of interest" description="Disordered" evidence="1">
    <location>
        <begin position="1"/>
        <end position="27"/>
    </location>
</feature>
<dbReference type="KEGG" id="tad:TRIADDRAFT_56088"/>
<feature type="compositionally biased region" description="Polar residues" evidence="1">
    <location>
        <begin position="135"/>
        <end position="144"/>
    </location>
</feature>
<dbReference type="Proteomes" id="UP000009022">
    <property type="component" value="Unassembled WGS sequence"/>
</dbReference>
<feature type="region of interest" description="Disordered" evidence="1">
    <location>
        <begin position="200"/>
        <end position="239"/>
    </location>
</feature>
<feature type="compositionally biased region" description="Low complexity" evidence="1">
    <location>
        <begin position="206"/>
        <end position="222"/>
    </location>
</feature>
<accession>B3RTY4</accession>
<proteinExistence type="predicted"/>
<evidence type="ECO:0000313" key="2">
    <source>
        <dbReference type="EMBL" id="EDV26216.1"/>
    </source>
</evidence>
<feature type="region of interest" description="Disordered" evidence="1">
    <location>
        <begin position="45"/>
        <end position="101"/>
    </location>
</feature>
<feature type="compositionally biased region" description="Polar residues" evidence="1">
    <location>
        <begin position="45"/>
        <end position="60"/>
    </location>
</feature>
<gene>
    <name evidence="2" type="ORF">TRIADDRAFT_56088</name>
</gene>
<reference evidence="2 3" key="1">
    <citation type="journal article" date="2008" name="Nature">
        <title>The Trichoplax genome and the nature of placozoans.</title>
        <authorList>
            <person name="Srivastava M."/>
            <person name="Begovic E."/>
            <person name="Chapman J."/>
            <person name="Putnam N.H."/>
            <person name="Hellsten U."/>
            <person name="Kawashima T."/>
            <person name="Kuo A."/>
            <person name="Mitros T."/>
            <person name="Salamov A."/>
            <person name="Carpenter M.L."/>
            <person name="Signorovitch A.Y."/>
            <person name="Moreno M.A."/>
            <person name="Kamm K."/>
            <person name="Grimwood J."/>
            <person name="Schmutz J."/>
            <person name="Shapiro H."/>
            <person name="Grigoriev I.V."/>
            <person name="Buss L.W."/>
            <person name="Schierwater B."/>
            <person name="Dellaporta S.L."/>
            <person name="Rokhsar D.S."/>
        </authorList>
    </citation>
    <scope>NUCLEOTIDE SEQUENCE [LARGE SCALE GENOMIC DNA]</scope>
    <source>
        <strain evidence="2 3">Grell-BS-1999</strain>
    </source>
</reference>
<dbReference type="CTD" id="6753462"/>
<sequence>MDDDDNRSSNLRRTYSAPMLNTNCRQGHDKFFDSNLDARRASSSYNQAGFSSFNSNSTISHEPRRPSGRFSPRIHQIKRDDVKKDNDSTDSTSPLTLSQEETMTISRPNVLGIDSRGSTSSPTWRKIFLTRKSSSPITVGSSNSNKRKGEDFDIDMDCGPTKRLARMSPGSPQDDHTFFSSVPAIHQGYSFVYPSPNATISPLALPTSSPSMISSSTWSPDSNLNSERDENDAHDEKIS</sequence>
<feature type="region of interest" description="Disordered" evidence="1">
    <location>
        <begin position="135"/>
        <end position="154"/>
    </location>
</feature>
<evidence type="ECO:0000256" key="1">
    <source>
        <dbReference type="SAM" id="MobiDB-lite"/>
    </source>
</evidence>
<dbReference type="InParanoid" id="B3RTY4"/>
<organism evidence="2 3">
    <name type="scientific">Trichoplax adhaerens</name>
    <name type="common">Trichoplax reptans</name>
    <dbReference type="NCBI Taxonomy" id="10228"/>
    <lineage>
        <taxon>Eukaryota</taxon>
        <taxon>Metazoa</taxon>
        <taxon>Placozoa</taxon>
        <taxon>Uniplacotomia</taxon>
        <taxon>Trichoplacea</taxon>
        <taxon>Trichoplacidae</taxon>
        <taxon>Trichoplax</taxon>
    </lineage>
</organism>
<dbReference type="AlphaFoldDB" id="B3RTY4"/>
<feature type="compositionally biased region" description="Polar residues" evidence="1">
    <location>
        <begin position="8"/>
        <end position="25"/>
    </location>
</feature>
<protein>
    <submittedName>
        <fullName evidence="2">Uncharacterized protein</fullName>
    </submittedName>
</protein>
<dbReference type="GeneID" id="6753462"/>
<evidence type="ECO:0000313" key="3">
    <source>
        <dbReference type="Proteomes" id="UP000009022"/>
    </source>
</evidence>
<dbReference type="EMBL" id="DS985244">
    <property type="protein sequence ID" value="EDV26216.1"/>
    <property type="molecule type" value="Genomic_DNA"/>
</dbReference>